<dbReference type="GO" id="GO:0080019">
    <property type="term" value="F:alcohol-forming very long-chain fatty acyl-CoA reductase activity"/>
    <property type="evidence" value="ECO:0007669"/>
    <property type="project" value="InterPro"/>
</dbReference>
<keyword evidence="3" id="KW-1185">Reference proteome</keyword>
<sequence>MRVDAEQVYANWSTGLVRIVLLTGVTGALGSALLPLLAQQFPDHDIYCLIRATDAAAARGRLDAVIGGAAMAGDASRIHALQGDAALPGFGLADGVLDDLAARVEKIFHLAASVDFDLPLPESRAINVHSTAAVLAFARRCRLRGTAGFHISYVSTAYVAGDRNGLLKESDLRLGQGFWNGYEESKLEAEELVAAAAHELPVTVFRPSQVIGDSRTGAISKFFGFYEFVGLAVRGRSNILVADPDARPDMVPLDYVCRALLHLSARPDAAGATYHLAAGLANSLAVSEVVEAVLEVMARHKAGSEATARPRIIRADRLALDAAPDELARYEYSAQKLLLRTYGPYLAYERDFDVAATHALLAQAGIVIPPMREAIMVTADYALRSRVRRREAPHNKPSQLGETA</sequence>
<feature type="domain" description="Thioester reductase (TE)" evidence="1">
    <location>
        <begin position="22"/>
        <end position="259"/>
    </location>
</feature>
<dbReference type="SUPFAM" id="SSF51735">
    <property type="entry name" value="NAD(P)-binding Rossmann-fold domains"/>
    <property type="match status" value="1"/>
</dbReference>
<dbReference type="CDD" id="cd05263">
    <property type="entry name" value="MupV_like_SDR_e"/>
    <property type="match status" value="1"/>
</dbReference>
<evidence type="ECO:0000313" key="3">
    <source>
        <dbReference type="Proteomes" id="UP000446768"/>
    </source>
</evidence>
<evidence type="ECO:0000313" key="2">
    <source>
        <dbReference type="EMBL" id="MRV75690.1"/>
    </source>
</evidence>
<reference evidence="2 3" key="1">
    <citation type="submission" date="2019-11" db="EMBL/GenBank/DDBJ databases">
        <title>Novel species isolated from a subtropical stream in China.</title>
        <authorList>
            <person name="Lu H."/>
        </authorList>
    </citation>
    <scope>NUCLEOTIDE SEQUENCE [LARGE SCALE GENOMIC DNA]</scope>
    <source>
        <strain evidence="2 3">FT92W</strain>
    </source>
</reference>
<organism evidence="2 3">
    <name type="scientific">Pseudoduganella rivuli</name>
    <dbReference type="NCBI Taxonomy" id="2666085"/>
    <lineage>
        <taxon>Bacteria</taxon>
        <taxon>Pseudomonadati</taxon>
        <taxon>Pseudomonadota</taxon>
        <taxon>Betaproteobacteria</taxon>
        <taxon>Burkholderiales</taxon>
        <taxon>Oxalobacteraceae</taxon>
        <taxon>Telluria group</taxon>
        <taxon>Pseudoduganella</taxon>
    </lineage>
</organism>
<dbReference type="PANTHER" id="PTHR11011">
    <property type="entry name" value="MALE STERILITY PROTEIN 2-RELATED"/>
    <property type="match status" value="1"/>
</dbReference>
<dbReference type="EMBL" id="WKJJ01000022">
    <property type="protein sequence ID" value="MRV75690.1"/>
    <property type="molecule type" value="Genomic_DNA"/>
</dbReference>
<gene>
    <name evidence="2" type="ORF">GJ700_28630</name>
</gene>
<comment type="caution">
    <text evidence="2">The sequence shown here is derived from an EMBL/GenBank/DDBJ whole genome shotgun (WGS) entry which is preliminary data.</text>
</comment>
<dbReference type="InterPro" id="IPR013120">
    <property type="entry name" value="FAR_NAD-bd"/>
</dbReference>
<dbReference type="InterPro" id="IPR026055">
    <property type="entry name" value="FAR"/>
</dbReference>
<dbReference type="Pfam" id="PF07993">
    <property type="entry name" value="NAD_binding_4"/>
    <property type="match status" value="1"/>
</dbReference>
<name>A0A7X2LUJ2_9BURK</name>
<dbReference type="Proteomes" id="UP000446768">
    <property type="component" value="Unassembled WGS sequence"/>
</dbReference>
<proteinExistence type="predicted"/>
<dbReference type="Gene3D" id="3.40.50.720">
    <property type="entry name" value="NAD(P)-binding Rossmann-like Domain"/>
    <property type="match status" value="1"/>
</dbReference>
<accession>A0A7X2LUJ2</accession>
<protein>
    <submittedName>
        <fullName evidence="2">NAD-dependent epimerase/dehydratase family protein</fullName>
    </submittedName>
</protein>
<evidence type="ECO:0000259" key="1">
    <source>
        <dbReference type="Pfam" id="PF07993"/>
    </source>
</evidence>
<dbReference type="AlphaFoldDB" id="A0A7X2LUJ2"/>
<dbReference type="InterPro" id="IPR036291">
    <property type="entry name" value="NAD(P)-bd_dom_sf"/>
</dbReference>